<dbReference type="InterPro" id="IPR036388">
    <property type="entry name" value="WH-like_DNA-bd_sf"/>
</dbReference>
<reference evidence="6 7" key="1">
    <citation type="submission" date="2018-04" db="EMBL/GenBank/DDBJ databases">
        <title>Genomic Encyclopedia of Type Strains, Phase IV (KMG-IV): sequencing the most valuable type-strain genomes for metagenomic binning, comparative biology and taxonomic classification.</title>
        <authorList>
            <person name="Goeker M."/>
        </authorList>
    </citation>
    <scope>NUCLEOTIDE SEQUENCE [LARGE SCALE GENOMIC DNA]</scope>
    <source>
        <strain evidence="6 7">DSM 14823</strain>
    </source>
</reference>
<dbReference type="InterPro" id="IPR000524">
    <property type="entry name" value="Tscrpt_reg_HTH_GntR"/>
</dbReference>
<evidence type="ECO:0000256" key="2">
    <source>
        <dbReference type="ARBA" id="ARBA00023125"/>
    </source>
</evidence>
<dbReference type="SUPFAM" id="SSF53822">
    <property type="entry name" value="Periplasmic binding protein-like I"/>
    <property type="match status" value="1"/>
</dbReference>
<dbReference type="PANTHER" id="PTHR30146:SF109">
    <property type="entry name" value="HTH-TYPE TRANSCRIPTIONAL REGULATOR GALS"/>
    <property type="match status" value="1"/>
</dbReference>
<evidence type="ECO:0000313" key="8">
    <source>
        <dbReference type="Proteomes" id="UP000576225"/>
    </source>
</evidence>
<evidence type="ECO:0000313" key="5">
    <source>
        <dbReference type="EMBL" id="NMD87577.1"/>
    </source>
</evidence>
<dbReference type="EMBL" id="JABAEW010000026">
    <property type="protein sequence ID" value="NMD87577.1"/>
    <property type="molecule type" value="Genomic_DNA"/>
</dbReference>
<dbReference type="AlphaFoldDB" id="A0A2U1B6N7"/>
<dbReference type="InterPro" id="IPR036390">
    <property type="entry name" value="WH_DNA-bd_sf"/>
</dbReference>
<dbReference type="InterPro" id="IPR046335">
    <property type="entry name" value="LacI/GalR-like_sensor"/>
</dbReference>
<dbReference type="SUPFAM" id="SSF46785">
    <property type="entry name" value="Winged helix' DNA-binding domain"/>
    <property type="match status" value="1"/>
</dbReference>
<dbReference type="Proteomes" id="UP000576225">
    <property type="component" value="Unassembled WGS sequence"/>
</dbReference>
<accession>A0A2U1B6N7</accession>
<dbReference type="CDD" id="cd07377">
    <property type="entry name" value="WHTH_GntR"/>
    <property type="match status" value="1"/>
</dbReference>
<keyword evidence="1" id="KW-0805">Transcription regulation</keyword>
<proteinExistence type="predicted"/>
<dbReference type="OrthoDB" id="8433438at2"/>
<keyword evidence="7" id="KW-1185">Reference proteome</keyword>
<dbReference type="PRINTS" id="PR00035">
    <property type="entry name" value="HTHGNTR"/>
</dbReference>
<dbReference type="SMART" id="SM00345">
    <property type="entry name" value="HTH_GNTR"/>
    <property type="match status" value="1"/>
</dbReference>
<evidence type="ECO:0000259" key="4">
    <source>
        <dbReference type="PROSITE" id="PS50949"/>
    </source>
</evidence>
<reference evidence="5 8" key="2">
    <citation type="submission" date="2020-04" db="EMBL/GenBank/DDBJ databases">
        <authorList>
            <person name="Hitch T.C.A."/>
            <person name="Wylensek D."/>
            <person name="Clavel T."/>
        </authorList>
    </citation>
    <scope>NUCLEOTIDE SEQUENCE [LARGE SCALE GENOMIC DNA]</scope>
    <source>
        <strain evidence="5 8">COR2-253-APC-1A</strain>
    </source>
</reference>
<keyword evidence="3" id="KW-0804">Transcription</keyword>
<dbReference type="Pfam" id="PF00392">
    <property type="entry name" value="GntR"/>
    <property type="match status" value="1"/>
</dbReference>
<dbReference type="PANTHER" id="PTHR30146">
    <property type="entry name" value="LACI-RELATED TRANSCRIPTIONAL REPRESSOR"/>
    <property type="match status" value="1"/>
</dbReference>
<dbReference type="EMBL" id="QEKH01000007">
    <property type="protein sequence ID" value="PVY44298.1"/>
    <property type="molecule type" value="Genomic_DNA"/>
</dbReference>
<dbReference type="InterPro" id="IPR028082">
    <property type="entry name" value="Peripla_BP_I"/>
</dbReference>
<dbReference type="RefSeq" id="WP_116883303.1">
    <property type="nucleotide sequence ID" value="NZ_CABMMC010000006.1"/>
</dbReference>
<feature type="domain" description="HTH gntR-type" evidence="4">
    <location>
        <begin position="7"/>
        <end position="74"/>
    </location>
</feature>
<evidence type="ECO:0000256" key="1">
    <source>
        <dbReference type="ARBA" id="ARBA00023015"/>
    </source>
</evidence>
<comment type="caution">
    <text evidence="6">The sequence shown here is derived from an EMBL/GenBank/DDBJ whole genome shotgun (WGS) entry which is preliminary data.</text>
</comment>
<dbReference type="Pfam" id="PF13377">
    <property type="entry name" value="Peripla_BP_3"/>
    <property type="match status" value="1"/>
</dbReference>
<protein>
    <submittedName>
        <fullName evidence="6">DNA-binding LacI/PurR family transcriptional regulator</fullName>
    </submittedName>
    <submittedName>
        <fullName evidence="5">Substrate-binding domain-containing protein</fullName>
    </submittedName>
</protein>
<dbReference type="Gene3D" id="1.10.10.10">
    <property type="entry name" value="Winged helix-like DNA-binding domain superfamily/Winged helix DNA-binding domain"/>
    <property type="match status" value="1"/>
</dbReference>
<keyword evidence="2 6" id="KW-0238">DNA-binding</keyword>
<dbReference type="GO" id="GO:0000976">
    <property type="term" value="F:transcription cis-regulatory region binding"/>
    <property type="evidence" value="ECO:0007669"/>
    <property type="project" value="TreeGrafter"/>
</dbReference>
<evidence type="ECO:0000256" key="3">
    <source>
        <dbReference type="ARBA" id="ARBA00023163"/>
    </source>
</evidence>
<dbReference type="Gene3D" id="3.40.50.2300">
    <property type="match status" value="2"/>
</dbReference>
<dbReference type="Proteomes" id="UP000245959">
    <property type="component" value="Unassembled WGS sequence"/>
</dbReference>
<name>A0A2U1B6N7_9BACT</name>
<gene>
    <name evidence="6" type="ORF">C8D82_10753</name>
    <name evidence="5" type="ORF">HF882_13375</name>
</gene>
<dbReference type="GeneID" id="78294613"/>
<evidence type="ECO:0000313" key="7">
    <source>
        <dbReference type="Proteomes" id="UP000245959"/>
    </source>
</evidence>
<dbReference type="GO" id="GO:0003700">
    <property type="term" value="F:DNA-binding transcription factor activity"/>
    <property type="evidence" value="ECO:0007669"/>
    <property type="project" value="InterPro"/>
</dbReference>
<dbReference type="CDD" id="cd06267">
    <property type="entry name" value="PBP1_LacI_sugar_binding-like"/>
    <property type="match status" value="1"/>
</dbReference>
<evidence type="ECO:0000313" key="6">
    <source>
        <dbReference type="EMBL" id="PVY44298.1"/>
    </source>
</evidence>
<organism evidence="6 7">
    <name type="scientific">Victivallis vadensis</name>
    <dbReference type="NCBI Taxonomy" id="172901"/>
    <lineage>
        <taxon>Bacteria</taxon>
        <taxon>Pseudomonadati</taxon>
        <taxon>Lentisphaerota</taxon>
        <taxon>Lentisphaeria</taxon>
        <taxon>Victivallales</taxon>
        <taxon>Victivallaceae</taxon>
        <taxon>Victivallis</taxon>
    </lineage>
</organism>
<sequence>MNSRPHNLKSEQLENHLLREILPQYRPGERVPSEVEMARQLGTSRTTMHKVYFNLISRGLLYRQSGIGTFRADRAEEPALRMITAVMPSLHLLNASQTPNWFNHQYTLEHFADAAREDHFMLNVSFFDHDRYSVDEAERLLNRGDVPAFLFPALVPELEPLIKRLRAAGKVCVGRYFKPAGFCDSAWFDIENAMEQAVAHLANSGRRRIALLDEWRPELPEIPHYGYPVDRYHAFRRALEKAELPFVSELYRFCLGSGADGEWAVRRMLEEKQNFDAVFCGTDRRAFGAIAALRKAGLRVPEDVAVVGVNNESGSVGCDPPLATIDCPFDRLARMLYELMRDRLNAPERSGTESRACTVSFLWRESAGGAPPAIV</sequence>
<dbReference type="PROSITE" id="PS50949">
    <property type="entry name" value="HTH_GNTR"/>
    <property type="match status" value="1"/>
</dbReference>